<dbReference type="OrthoDB" id="6530772at2"/>
<dbReference type="InterPro" id="IPR003710">
    <property type="entry name" value="ApbA"/>
</dbReference>
<feature type="domain" description="Ketopantoate reductase C-terminal" evidence="12">
    <location>
        <begin position="177"/>
        <end position="299"/>
    </location>
</feature>
<dbReference type="InterPro" id="IPR013752">
    <property type="entry name" value="KPA_reductase"/>
</dbReference>
<feature type="domain" description="Ketopantoate reductase N-terminal" evidence="11">
    <location>
        <begin position="12"/>
        <end position="151"/>
    </location>
</feature>
<comment type="pathway">
    <text evidence="1 10">Cofactor biosynthesis; (R)-pantothenate biosynthesis; (R)-pantoate from 3-methyl-2-oxobutanoate: step 2/2.</text>
</comment>
<accession>A0A3P3QHE8</accession>
<comment type="function">
    <text evidence="10">Catalyzes the NADPH-dependent reduction of ketopantoate into pantoic acid.</text>
</comment>
<dbReference type="RefSeq" id="WP_046520732.1">
    <property type="nucleotide sequence ID" value="NZ_LAVS01000086.1"/>
</dbReference>
<gene>
    <name evidence="13" type="ORF">EIK76_15135</name>
</gene>
<dbReference type="PANTHER" id="PTHR43765">
    <property type="entry name" value="2-DEHYDROPANTOATE 2-REDUCTASE-RELATED"/>
    <property type="match status" value="1"/>
</dbReference>
<dbReference type="UniPathway" id="UPA00028">
    <property type="reaction ID" value="UER00004"/>
</dbReference>
<keyword evidence="14" id="KW-1185">Reference proteome</keyword>
<keyword evidence="5 10" id="KW-0566">Pantothenate biosynthesis</keyword>
<evidence type="ECO:0000256" key="4">
    <source>
        <dbReference type="ARBA" id="ARBA00019465"/>
    </source>
</evidence>
<dbReference type="GO" id="GO:0015940">
    <property type="term" value="P:pantothenate biosynthetic process"/>
    <property type="evidence" value="ECO:0007669"/>
    <property type="project" value="UniProtKB-UniPathway"/>
</dbReference>
<dbReference type="SUPFAM" id="SSF48179">
    <property type="entry name" value="6-phosphogluconate dehydrogenase C-terminal domain-like"/>
    <property type="match status" value="1"/>
</dbReference>
<evidence type="ECO:0000256" key="1">
    <source>
        <dbReference type="ARBA" id="ARBA00004994"/>
    </source>
</evidence>
<evidence type="ECO:0000256" key="3">
    <source>
        <dbReference type="ARBA" id="ARBA00013014"/>
    </source>
</evidence>
<name>A0A3P3QHE8_9GAMM</name>
<dbReference type="Gene3D" id="3.40.50.720">
    <property type="entry name" value="NAD(P)-binding Rossmann-like Domain"/>
    <property type="match status" value="1"/>
</dbReference>
<evidence type="ECO:0000259" key="12">
    <source>
        <dbReference type="Pfam" id="PF08546"/>
    </source>
</evidence>
<dbReference type="InterPro" id="IPR050838">
    <property type="entry name" value="Ketopantoate_reductase"/>
</dbReference>
<evidence type="ECO:0000313" key="13">
    <source>
        <dbReference type="EMBL" id="RRJ19763.1"/>
    </source>
</evidence>
<dbReference type="InterPro" id="IPR008927">
    <property type="entry name" value="6-PGluconate_DH-like_C_sf"/>
</dbReference>
<comment type="caution">
    <text evidence="13">The sequence shown here is derived from an EMBL/GenBank/DDBJ whole genome shotgun (WGS) entry which is preliminary data.</text>
</comment>
<reference evidence="13 14" key="1">
    <citation type="submission" date="2018-11" db="EMBL/GenBank/DDBJ databases">
        <title>Draft genome analysis of Rheinheimera mesophila isolated from an industrial waste site.</title>
        <authorList>
            <person name="Yu Q."/>
            <person name="Qi Y."/>
            <person name="Zhang H."/>
            <person name="Lu Y."/>
            <person name="Pu J."/>
        </authorList>
    </citation>
    <scope>NUCLEOTIDE SEQUENCE [LARGE SCALE GENOMIC DNA]</scope>
    <source>
        <strain evidence="13 14">IITR13</strain>
    </source>
</reference>
<dbReference type="Pfam" id="PF02558">
    <property type="entry name" value="ApbA"/>
    <property type="match status" value="1"/>
</dbReference>
<evidence type="ECO:0000256" key="2">
    <source>
        <dbReference type="ARBA" id="ARBA00007870"/>
    </source>
</evidence>
<dbReference type="NCBIfam" id="TIGR00745">
    <property type="entry name" value="apbA_panE"/>
    <property type="match status" value="1"/>
</dbReference>
<comment type="catalytic activity">
    <reaction evidence="9 10">
        <text>(R)-pantoate + NADP(+) = 2-dehydropantoate + NADPH + H(+)</text>
        <dbReference type="Rhea" id="RHEA:16233"/>
        <dbReference type="ChEBI" id="CHEBI:11561"/>
        <dbReference type="ChEBI" id="CHEBI:15378"/>
        <dbReference type="ChEBI" id="CHEBI:15980"/>
        <dbReference type="ChEBI" id="CHEBI:57783"/>
        <dbReference type="ChEBI" id="CHEBI:58349"/>
        <dbReference type="EC" id="1.1.1.169"/>
    </reaction>
</comment>
<evidence type="ECO:0000256" key="8">
    <source>
        <dbReference type="ARBA" id="ARBA00032024"/>
    </source>
</evidence>
<evidence type="ECO:0000313" key="14">
    <source>
        <dbReference type="Proteomes" id="UP000276260"/>
    </source>
</evidence>
<evidence type="ECO:0000256" key="6">
    <source>
        <dbReference type="ARBA" id="ARBA00022857"/>
    </source>
</evidence>
<dbReference type="GO" id="GO:0008677">
    <property type="term" value="F:2-dehydropantoate 2-reductase activity"/>
    <property type="evidence" value="ECO:0007669"/>
    <property type="project" value="UniProtKB-EC"/>
</dbReference>
<dbReference type="FunFam" id="1.10.1040.10:FF:000017">
    <property type="entry name" value="2-dehydropantoate 2-reductase"/>
    <property type="match status" value="1"/>
</dbReference>
<protein>
    <recommendedName>
        <fullName evidence="4 10">2-dehydropantoate 2-reductase</fullName>
        <ecNumber evidence="3 10">1.1.1.169</ecNumber>
    </recommendedName>
    <alternativeName>
        <fullName evidence="8 10">Ketopantoate reductase</fullName>
    </alternativeName>
</protein>
<dbReference type="Pfam" id="PF08546">
    <property type="entry name" value="ApbA_C"/>
    <property type="match status" value="1"/>
</dbReference>
<evidence type="ECO:0000256" key="10">
    <source>
        <dbReference type="RuleBase" id="RU362068"/>
    </source>
</evidence>
<dbReference type="EMBL" id="RRCF01000004">
    <property type="protein sequence ID" value="RRJ19763.1"/>
    <property type="molecule type" value="Genomic_DNA"/>
</dbReference>
<evidence type="ECO:0000256" key="9">
    <source>
        <dbReference type="ARBA" id="ARBA00048793"/>
    </source>
</evidence>
<proteinExistence type="inferred from homology"/>
<dbReference type="Proteomes" id="UP000276260">
    <property type="component" value="Unassembled WGS sequence"/>
</dbReference>
<dbReference type="Gene3D" id="1.10.1040.10">
    <property type="entry name" value="N-(1-d-carboxylethyl)-l-norvaline Dehydrogenase, domain 2"/>
    <property type="match status" value="1"/>
</dbReference>
<dbReference type="SUPFAM" id="SSF51735">
    <property type="entry name" value="NAD(P)-binding Rossmann-fold domains"/>
    <property type="match status" value="1"/>
</dbReference>
<dbReference type="EC" id="1.1.1.169" evidence="3 10"/>
<keyword evidence="6 10" id="KW-0521">NADP</keyword>
<dbReference type="GO" id="GO:0005737">
    <property type="term" value="C:cytoplasm"/>
    <property type="evidence" value="ECO:0007669"/>
    <property type="project" value="TreeGrafter"/>
</dbReference>
<evidence type="ECO:0000256" key="5">
    <source>
        <dbReference type="ARBA" id="ARBA00022655"/>
    </source>
</evidence>
<sequence>MAPSQPMIAQPWTVVGEGAIGLLAAAHLHQAGYPVQLHRRSAGSFAFTLRSMDAVVSLSLPNTVHSPYCFILLPVKAYAVAEAVQQLQPLLAAKAQLVLSHNGMGTVEQVLPLLQPEQGLWFLSTSHGAYKPDRSTVLHSGLGQSVLGALNKAALLQQHNVEAAMQAALGPLQLQTDIWPSLWQKLAVNAVINPLTALHQCKNGELASSNYSAAIKLLIEEFVQVATLSGQNFSVGALHHRVNQVIEQTADNYSSMQQDFAKGRPSELDYITGFLLRQAAQHQLQLPAHQAIYQLLSQKSPR</sequence>
<organism evidence="13 14">
    <name type="scientific">Rheinheimera mesophila</name>
    <dbReference type="NCBI Taxonomy" id="1547515"/>
    <lineage>
        <taxon>Bacteria</taxon>
        <taxon>Pseudomonadati</taxon>
        <taxon>Pseudomonadota</taxon>
        <taxon>Gammaproteobacteria</taxon>
        <taxon>Chromatiales</taxon>
        <taxon>Chromatiaceae</taxon>
        <taxon>Rheinheimera</taxon>
    </lineage>
</organism>
<evidence type="ECO:0000259" key="11">
    <source>
        <dbReference type="Pfam" id="PF02558"/>
    </source>
</evidence>
<dbReference type="GO" id="GO:0050661">
    <property type="term" value="F:NADP binding"/>
    <property type="evidence" value="ECO:0007669"/>
    <property type="project" value="TreeGrafter"/>
</dbReference>
<keyword evidence="7 10" id="KW-0560">Oxidoreductase</keyword>
<dbReference type="InterPro" id="IPR013332">
    <property type="entry name" value="KPR_N"/>
</dbReference>
<dbReference type="InterPro" id="IPR036291">
    <property type="entry name" value="NAD(P)-bd_dom_sf"/>
</dbReference>
<comment type="similarity">
    <text evidence="2 10">Belongs to the ketopantoate reductase family.</text>
</comment>
<dbReference type="PANTHER" id="PTHR43765:SF2">
    <property type="entry name" value="2-DEHYDROPANTOATE 2-REDUCTASE"/>
    <property type="match status" value="1"/>
</dbReference>
<dbReference type="InterPro" id="IPR013328">
    <property type="entry name" value="6PGD_dom2"/>
</dbReference>
<dbReference type="AlphaFoldDB" id="A0A3P3QHE8"/>
<evidence type="ECO:0000256" key="7">
    <source>
        <dbReference type="ARBA" id="ARBA00023002"/>
    </source>
</evidence>